<keyword evidence="3" id="KW-0699">rRNA-binding</keyword>
<evidence type="ECO:0000256" key="4">
    <source>
        <dbReference type="ARBA" id="ARBA00022884"/>
    </source>
</evidence>
<dbReference type="Pfam" id="PF00297">
    <property type="entry name" value="Ribosomal_L3"/>
    <property type="match status" value="1"/>
</dbReference>
<evidence type="ECO:0000256" key="9">
    <source>
        <dbReference type="SAM" id="MobiDB-lite"/>
    </source>
</evidence>
<dbReference type="PANTHER" id="PTHR11229">
    <property type="entry name" value="50S RIBOSOMAL PROTEIN L3"/>
    <property type="match status" value="1"/>
</dbReference>
<evidence type="ECO:0000256" key="8">
    <source>
        <dbReference type="NCBIfam" id="TIGR03625"/>
    </source>
</evidence>
<protein>
    <recommendedName>
        <fullName evidence="8">50S ribosomal protein L3</fullName>
    </recommendedName>
</protein>
<dbReference type="AlphaFoldDB" id="A0A0S4XQD8"/>
<dbReference type="GO" id="GO:0006412">
    <property type="term" value="P:translation"/>
    <property type="evidence" value="ECO:0007669"/>
    <property type="project" value="UniProtKB-UniRule"/>
</dbReference>
<dbReference type="GO" id="GO:0003735">
    <property type="term" value="F:structural constituent of ribosome"/>
    <property type="evidence" value="ECO:0007669"/>
    <property type="project" value="UniProtKB-UniRule"/>
</dbReference>
<evidence type="ECO:0000256" key="5">
    <source>
        <dbReference type="ARBA" id="ARBA00022980"/>
    </source>
</evidence>
<evidence type="ECO:0000256" key="3">
    <source>
        <dbReference type="ARBA" id="ARBA00022730"/>
    </source>
</evidence>
<accession>A0A0S4XQD8</accession>
<gene>
    <name evidence="10" type="primary">rplC</name>
    <name evidence="10" type="ORF">BN3087_660030</name>
</gene>
<dbReference type="GO" id="GO:0022625">
    <property type="term" value="C:cytosolic large ribosomal subunit"/>
    <property type="evidence" value="ECO:0007669"/>
    <property type="project" value="TreeGrafter"/>
</dbReference>
<proteinExistence type="inferred from homology"/>
<dbReference type="NCBIfam" id="TIGR03625">
    <property type="entry name" value="L3_bact"/>
    <property type="match status" value="1"/>
</dbReference>
<dbReference type="InterPro" id="IPR009000">
    <property type="entry name" value="Transl_B-barrel_sf"/>
</dbReference>
<dbReference type="InterPro" id="IPR000597">
    <property type="entry name" value="Ribosomal_uL3"/>
</dbReference>
<evidence type="ECO:0000256" key="1">
    <source>
        <dbReference type="ARBA" id="ARBA00002570"/>
    </source>
</evidence>
<comment type="function">
    <text evidence="1">One of the primary rRNA binding proteins, it binds directly near the 3'-end of the 23S rRNA, where it nucleates assembly of the 50S subunit.</text>
</comment>
<feature type="region of interest" description="Disordered" evidence="9">
    <location>
        <begin position="106"/>
        <end position="134"/>
    </location>
</feature>
<dbReference type="Gene3D" id="2.40.30.10">
    <property type="entry name" value="Translation factors"/>
    <property type="match status" value="1"/>
</dbReference>
<keyword evidence="4" id="KW-0694">RNA-binding</keyword>
<reference evidence="10" key="1">
    <citation type="submission" date="2015-11" db="EMBL/GenBank/DDBJ databases">
        <authorList>
            <person name="Zhang Y."/>
            <person name="Guo Z."/>
        </authorList>
    </citation>
    <scope>NUCLEOTIDE SEQUENCE</scope>
    <source>
        <strain evidence="10">BN30871</strain>
    </source>
</reference>
<comment type="subunit">
    <text evidence="7">Part of the 50S ribosomal subunit. Forms a cluster with proteins L14 and L19.</text>
</comment>
<dbReference type="PANTHER" id="PTHR11229:SF16">
    <property type="entry name" value="LARGE RIBOSOMAL SUBUNIT PROTEIN UL3C"/>
    <property type="match status" value="1"/>
</dbReference>
<name>A0A0S4XQD8_9BACT</name>
<dbReference type="GO" id="GO:0019843">
    <property type="term" value="F:rRNA binding"/>
    <property type="evidence" value="ECO:0007669"/>
    <property type="project" value="UniProtKB-KW"/>
</dbReference>
<evidence type="ECO:0000256" key="2">
    <source>
        <dbReference type="ARBA" id="ARBA00006540"/>
    </source>
</evidence>
<keyword evidence="6" id="KW-0687">Ribonucleoprotein</keyword>
<dbReference type="InterPro" id="IPR019927">
    <property type="entry name" value="Ribosomal_uL3_bac/org-type"/>
</dbReference>
<dbReference type="SUPFAM" id="SSF50447">
    <property type="entry name" value="Translation proteins"/>
    <property type="match status" value="1"/>
</dbReference>
<evidence type="ECO:0000313" key="10">
    <source>
        <dbReference type="EMBL" id="CUV66200.1"/>
    </source>
</evidence>
<keyword evidence="5" id="KW-0689">Ribosomal protein</keyword>
<comment type="similarity">
    <text evidence="2">Belongs to the universal ribosomal protein uL3 family.</text>
</comment>
<evidence type="ECO:0000256" key="6">
    <source>
        <dbReference type="ARBA" id="ARBA00023274"/>
    </source>
</evidence>
<dbReference type="EMBL" id="FAXN01000069">
    <property type="protein sequence ID" value="CUV66200.1"/>
    <property type="molecule type" value="Genomic_DNA"/>
</dbReference>
<dbReference type="FunFam" id="2.40.30.10:FF:000004">
    <property type="entry name" value="50S ribosomal protein L3"/>
    <property type="match status" value="1"/>
</dbReference>
<organism evidence="10">
    <name type="scientific">Sulfurovum sp. enrichment culture clone C5</name>
    <dbReference type="NCBI Taxonomy" id="497650"/>
    <lineage>
        <taxon>Bacteria</taxon>
        <taxon>Pseudomonadati</taxon>
        <taxon>Campylobacterota</taxon>
        <taxon>Epsilonproteobacteria</taxon>
        <taxon>Campylobacterales</taxon>
        <taxon>Sulfurovaceae</taxon>
        <taxon>Sulfurovum</taxon>
        <taxon>environmental samples</taxon>
    </lineage>
</organism>
<evidence type="ECO:0000256" key="7">
    <source>
        <dbReference type="ARBA" id="ARBA00025982"/>
    </source>
</evidence>
<sequence>MEFIVEKIGMSRTIDINSAPVTLLKVIETKVCEVREDGKALVTYNSSKKINKSIEGQQAKYGVTKEFNKFMTIEVAAGTEAGDLDMSVLSSAQIVKTSLNSKGRGFQGGVKRHGFSGAPESHGHRMGRRTGSIGNCEWPGRVMKGKKMPGHMGNAKVTVKNDIVSFDSENGILVLKGSIPGHNGARGLVRIVK</sequence>